<dbReference type="Pfam" id="PF00535">
    <property type="entry name" value="Glycos_transf_2"/>
    <property type="match status" value="1"/>
</dbReference>
<dbReference type="Gene3D" id="1.25.40.10">
    <property type="entry name" value="Tetratricopeptide repeat domain"/>
    <property type="match status" value="1"/>
</dbReference>
<dbReference type="InterPro" id="IPR011990">
    <property type="entry name" value="TPR-like_helical_dom_sf"/>
</dbReference>
<dbReference type="EMBL" id="MN738893">
    <property type="protein sequence ID" value="QHT30228.1"/>
    <property type="molecule type" value="Genomic_DNA"/>
</dbReference>
<reference evidence="2" key="1">
    <citation type="journal article" date="2020" name="Nature">
        <title>Giant virus diversity and host interactions through global metagenomics.</title>
        <authorList>
            <person name="Schulz F."/>
            <person name="Roux S."/>
            <person name="Paez-Espino D."/>
            <person name="Jungbluth S."/>
            <person name="Walsh D.A."/>
            <person name="Denef V.J."/>
            <person name="McMahon K.D."/>
            <person name="Konstantinidis K.T."/>
            <person name="Eloe-Fadrosh E.A."/>
            <person name="Kyrpides N.C."/>
            <person name="Woyke T."/>
        </authorList>
    </citation>
    <scope>NUCLEOTIDE SEQUENCE</scope>
    <source>
        <strain evidence="2">GVMAG-M-3300009149-34</strain>
    </source>
</reference>
<evidence type="ECO:0000313" key="2">
    <source>
        <dbReference type="EMBL" id="QHT30228.1"/>
    </source>
</evidence>
<organism evidence="2">
    <name type="scientific">viral metagenome</name>
    <dbReference type="NCBI Taxonomy" id="1070528"/>
    <lineage>
        <taxon>unclassified sequences</taxon>
        <taxon>metagenomes</taxon>
        <taxon>organismal metagenomes</taxon>
    </lineage>
</organism>
<dbReference type="AlphaFoldDB" id="A0A6C0EMF4"/>
<protein>
    <recommendedName>
        <fullName evidence="1">Glycosyltransferase 2-like domain-containing protein</fullName>
    </recommendedName>
</protein>
<dbReference type="SUPFAM" id="SSF48452">
    <property type="entry name" value="TPR-like"/>
    <property type="match status" value="1"/>
</dbReference>
<evidence type="ECO:0000259" key="1">
    <source>
        <dbReference type="Pfam" id="PF00535"/>
    </source>
</evidence>
<name>A0A6C0EMF4_9ZZZZ</name>
<dbReference type="Gene3D" id="3.90.550.10">
    <property type="entry name" value="Spore Coat Polysaccharide Biosynthesis Protein SpsA, Chain A"/>
    <property type="match status" value="1"/>
</dbReference>
<feature type="domain" description="Glycosyltransferase 2-like" evidence="1">
    <location>
        <begin position="21"/>
        <end position="105"/>
    </location>
</feature>
<dbReference type="PANTHER" id="PTHR43630:SF2">
    <property type="entry name" value="GLYCOSYLTRANSFERASE"/>
    <property type="match status" value="1"/>
</dbReference>
<dbReference type="SUPFAM" id="SSF53448">
    <property type="entry name" value="Nucleotide-diphospho-sugar transferases"/>
    <property type="match status" value="1"/>
</dbReference>
<dbReference type="PANTHER" id="PTHR43630">
    <property type="entry name" value="POLY-BETA-1,6-N-ACETYL-D-GLUCOSAMINE SYNTHASE"/>
    <property type="match status" value="1"/>
</dbReference>
<dbReference type="InterPro" id="IPR029044">
    <property type="entry name" value="Nucleotide-diphossugar_trans"/>
</dbReference>
<accession>A0A6C0EMF4</accession>
<proteinExistence type="predicted"/>
<dbReference type="InterPro" id="IPR001173">
    <property type="entry name" value="Glyco_trans_2-like"/>
</dbReference>
<sequence>MKMELCIEEVTEKAPTICLNMIVKNESKIITRLLETVSPIIDTYCICDTGSTDMTIEIIKEFFDMRCIEGKIIEEPFKNFGHNRTVALNAAKEMADYLLFLDADMKLVIDPAFDKSKLTADVYTFAQGSNILNYFNVRLIKTSLNFRCIGSTHEYYDITGPKKEERLNTIKINDIGDGGCKEDKFTRDIRLLEEDLKENPKNERTYFYLANSYKNAGNLEKAIENYIKRIAIGGWIEENWYSRLELGKCYMSIGKEAEAIKTWLEAYGYHPKRAENLYEIVKHYRIKGQHQLSYIFYKLAKEIPYPSDNVLFIHKDVYNYLLDYEFSIIAYYIDRNIDMRPIFMKLMNIDALNMDNILANYKFYVKTLKKYEQKEVVLNLFAEISGEEKDSFKATTPSIIAYNDGYLTNVRIVDYTLHLNGSYSYPDGYSVNTKNIALVMDKDFNVTDSHVFVPEFNTECRIRGLEDVKIIDCGENIGYISTKQSDTTSDYILTMAGGIYDLSGESLEYSEITSPEKAKCEKNWALFMQDDHLRVIYKWHPLTIYDFAKMQLGTVTRKEMPPFFKKVRGSTNGAIYKDELWFIGHVVEHGEPRHYYHLFIVLDKNTLELRKYSYLFRFDKEEKVEFSLGLVVEDYRLIVSHSNWDRTSKLKIFDKEKILKELFV</sequence>